<proteinExistence type="predicted"/>
<protein>
    <submittedName>
        <fullName evidence="6">Type IV secretion system protein VirB3</fullName>
    </submittedName>
</protein>
<evidence type="ECO:0000256" key="4">
    <source>
        <dbReference type="ARBA" id="ARBA00023136"/>
    </source>
</evidence>
<comment type="subcellular location">
    <subcellularLocation>
        <location evidence="1">Membrane</location>
    </subcellularLocation>
</comment>
<evidence type="ECO:0000256" key="3">
    <source>
        <dbReference type="ARBA" id="ARBA00022989"/>
    </source>
</evidence>
<feature type="transmembrane region" description="Helical" evidence="5">
    <location>
        <begin position="27"/>
        <end position="48"/>
    </location>
</feature>
<evidence type="ECO:0000256" key="2">
    <source>
        <dbReference type="ARBA" id="ARBA00022692"/>
    </source>
</evidence>
<organism evidence="6 7">
    <name type="scientific">Salmonella enterica subsp. indica</name>
    <dbReference type="NCBI Taxonomy" id="59207"/>
    <lineage>
        <taxon>Bacteria</taxon>
        <taxon>Pseudomonadati</taxon>
        <taxon>Pseudomonadota</taxon>
        <taxon>Gammaproteobacteria</taxon>
        <taxon>Enterobacterales</taxon>
        <taxon>Enterobacteriaceae</taxon>
        <taxon>Salmonella</taxon>
    </lineage>
</organism>
<accession>A0A379YQI9</accession>
<dbReference type="GO" id="GO:0016020">
    <property type="term" value="C:membrane"/>
    <property type="evidence" value="ECO:0007669"/>
    <property type="project" value="UniProtKB-SubCell"/>
</dbReference>
<gene>
    <name evidence="6" type="ORF">NCTC12420_05147</name>
</gene>
<evidence type="ECO:0000313" key="7">
    <source>
        <dbReference type="Proteomes" id="UP000254220"/>
    </source>
</evidence>
<reference evidence="6 7" key="1">
    <citation type="submission" date="2018-06" db="EMBL/GenBank/DDBJ databases">
        <authorList>
            <consortium name="Pathogen Informatics"/>
            <person name="Doyle S."/>
        </authorList>
    </citation>
    <scope>NUCLEOTIDE SEQUENCE [LARGE SCALE GENOMIC DNA]</scope>
    <source>
        <strain evidence="6 7">NCTC12420</strain>
    </source>
</reference>
<evidence type="ECO:0000313" key="6">
    <source>
        <dbReference type="EMBL" id="SUI48682.1"/>
    </source>
</evidence>
<feature type="transmembrane region" description="Helical" evidence="5">
    <location>
        <begin position="53"/>
        <end position="71"/>
    </location>
</feature>
<sequence length="74" mass="8448">MDKVESEGRNDGVIVDTLFLGPTRPTMVWGVTYVAFIVNMIITVEAFVFTRDLLWLGCFFSYSCNICSYLLDRP</sequence>
<dbReference type="Proteomes" id="UP000254220">
    <property type="component" value="Unassembled WGS sequence"/>
</dbReference>
<keyword evidence="2 5" id="KW-0812">Transmembrane</keyword>
<dbReference type="AlphaFoldDB" id="A0A379YQI9"/>
<evidence type="ECO:0000256" key="5">
    <source>
        <dbReference type="SAM" id="Phobius"/>
    </source>
</evidence>
<keyword evidence="3 5" id="KW-1133">Transmembrane helix</keyword>
<evidence type="ECO:0000256" key="1">
    <source>
        <dbReference type="ARBA" id="ARBA00004370"/>
    </source>
</evidence>
<dbReference type="EMBL" id="UGYB01000005">
    <property type="protein sequence ID" value="SUI48682.1"/>
    <property type="molecule type" value="Genomic_DNA"/>
</dbReference>
<dbReference type="InterPro" id="IPR007792">
    <property type="entry name" value="T4SS_VirB3/TrbD/AvhB"/>
</dbReference>
<dbReference type="Pfam" id="PF05101">
    <property type="entry name" value="VirB3"/>
    <property type="match status" value="1"/>
</dbReference>
<keyword evidence="4 5" id="KW-0472">Membrane</keyword>
<name>A0A379YQI9_SALER</name>